<gene>
    <name evidence="2" type="ORF">ISN44_As04g005970</name>
</gene>
<evidence type="ECO:0000256" key="1">
    <source>
        <dbReference type="SAM" id="MobiDB-lite"/>
    </source>
</evidence>
<sequence length="210" mass="24830">MRIVSEHDCPKSVEGFSYDPEPNRSFDRLVSETESFEKKLNAFTKFHQPFTKTTSKTDIAFVMRVSEDDMDSDEDVENNDQQDKEESQICTCDDLYLSDDDEFDHELEASPENDHQTKSTEDIQNQVSVVEKEIRNEIERALSAIALVEKYRENRREVERSLDLQYKREVSEALETHMNVVKREHAIISYIEQRKIRREEAQEEMLNELR</sequence>
<protein>
    <submittedName>
        <fullName evidence="2">Uncharacterized protein</fullName>
    </submittedName>
</protein>
<dbReference type="GO" id="GO:0044614">
    <property type="term" value="C:nuclear pore cytoplasmic filaments"/>
    <property type="evidence" value="ECO:0007669"/>
    <property type="project" value="TreeGrafter"/>
</dbReference>
<dbReference type="PANTHER" id="PTHR12960:SF0">
    <property type="entry name" value="MRNA EXPORT FACTOR GLE1"/>
    <property type="match status" value="1"/>
</dbReference>
<dbReference type="GO" id="GO:0031369">
    <property type="term" value="F:translation initiation factor binding"/>
    <property type="evidence" value="ECO:0007669"/>
    <property type="project" value="TreeGrafter"/>
</dbReference>
<evidence type="ECO:0000313" key="3">
    <source>
        <dbReference type="Proteomes" id="UP000694251"/>
    </source>
</evidence>
<dbReference type="OrthoDB" id="420884at2759"/>
<keyword evidence="3" id="KW-1185">Reference proteome</keyword>
<dbReference type="InterPro" id="IPR012476">
    <property type="entry name" value="GLE1"/>
</dbReference>
<dbReference type="GO" id="GO:0005543">
    <property type="term" value="F:phospholipid binding"/>
    <property type="evidence" value="ECO:0007669"/>
    <property type="project" value="TreeGrafter"/>
</dbReference>
<feature type="region of interest" description="Disordered" evidence="1">
    <location>
        <begin position="67"/>
        <end position="89"/>
    </location>
</feature>
<proteinExistence type="predicted"/>
<name>A0A8T2E6I4_ARASU</name>
<dbReference type="PANTHER" id="PTHR12960">
    <property type="entry name" value="GLE-1-RELATED"/>
    <property type="match status" value="1"/>
</dbReference>
<dbReference type="GO" id="GO:0000822">
    <property type="term" value="F:inositol hexakisphosphate binding"/>
    <property type="evidence" value="ECO:0007669"/>
    <property type="project" value="TreeGrafter"/>
</dbReference>
<dbReference type="EMBL" id="JAEFBJ010000004">
    <property type="protein sequence ID" value="KAG7619687.1"/>
    <property type="molecule type" value="Genomic_DNA"/>
</dbReference>
<feature type="compositionally biased region" description="Acidic residues" evidence="1">
    <location>
        <begin position="68"/>
        <end position="80"/>
    </location>
</feature>
<reference evidence="2 3" key="1">
    <citation type="submission" date="2020-12" db="EMBL/GenBank/DDBJ databases">
        <title>Concerted genomic and epigenomic changes stabilize Arabidopsis allopolyploids.</title>
        <authorList>
            <person name="Chen Z."/>
        </authorList>
    </citation>
    <scope>NUCLEOTIDE SEQUENCE [LARGE SCALE GENOMIC DNA]</scope>
    <source>
        <strain evidence="2">As9502</strain>
        <tissue evidence="2">Leaf</tissue>
    </source>
</reference>
<evidence type="ECO:0000313" key="2">
    <source>
        <dbReference type="EMBL" id="KAG7619687.1"/>
    </source>
</evidence>
<comment type="caution">
    <text evidence="2">The sequence shown here is derived from an EMBL/GenBank/DDBJ whole genome shotgun (WGS) entry which is preliminary data.</text>
</comment>
<dbReference type="AlphaFoldDB" id="A0A8T2E6I4"/>
<dbReference type="GO" id="GO:0005737">
    <property type="term" value="C:cytoplasm"/>
    <property type="evidence" value="ECO:0007669"/>
    <property type="project" value="TreeGrafter"/>
</dbReference>
<dbReference type="GO" id="GO:0016973">
    <property type="term" value="P:poly(A)+ mRNA export from nucleus"/>
    <property type="evidence" value="ECO:0007669"/>
    <property type="project" value="InterPro"/>
</dbReference>
<dbReference type="Proteomes" id="UP000694251">
    <property type="component" value="Chromosome 4"/>
</dbReference>
<accession>A0A8T2E6I4</accession>
<feature type="compositionally biased region" description="Basic and acidic residues" evidence="1">
    <location>
        <begin position="1"/>
        <end position="11"/>
    </location>
</feature>
<organism evidence="2 3">
    <name type="scientific">Arabidopsis suecica</name>
    <name type="common">Swedish thale-cress</name>
    <name type="synonym">Cardaminopsis suecica</name>
    <dbReference type="NCBI Taxonomy" id="45249"/>
    <lineage>
        <taxon>Eukaryota</taxon>
        <taxon>Viridiplantae</taxon>
        <taxon>Streptophyta</taxon>
        <taxon>Embryophyta</taxon>
        <taxon>Tracheophyta</taxon>
        <taxon>Spermatophyta</taxon>
        <taxon>Magnoliopsida</taxon>
        <taxon>eudicotyledons</taxon>
        <taxon>Gunneridae</taxon>
        <taxon>Pentapetalae</taxon>
        <taxon>rosids</taxon>
        <taxon>malvids</taxon>
        <taxon>Brassicales</taxon>
        <taxon>Brassicaceae</taxon>
        <taxon>Camelineae</taxon>
        <taxon>Arabidopsis</taxon>
    </lineage>
</organism>
<feature type="region of interest" description="Disordered" evidence="1">
    <location>
        <begin position="1"/>
        <end position="24"/>
    </location>
</feature>